<dbReference type="OrthoDB" id="5573112at2"/>
<dbReference type="STRING" id="1116472.MGMO_122c00020"/>
<gene>
    <name evidence="2" type="ORF">MGMO_122c00020</name>
</gene>
<feature type="transmembrane region" description="Helical" evidence="1">
    <location>
        <begin position="30"/>
        <end position="50"/>
    </location>
</feature>
<evidence type="ECO:0000256" key="1">
    <source>
        <dbReference type="SAM" id="Phobius"/>
    </source>
</evidence>
<protein>
    <submittedName>
        <fullName evidence="2">Uncharacterized protein</fullName>
    </submittedName>
</protein>
<dbReference type="PATRIC" id="fig|1116472.3.peg.3198"/>
<dbReference type="Proteomes" id="UP000017842">
    <property type="component" value="Unassembled WGS sequence"/>
</dbReference>
<dbReference type="EMBL" id="AYLO01000114">
    <property type="protein sequence ID" value="ESS70442.1"/>
    <property type="molecule type" value="Genomic_DNA"/>
</dbReference>
<proteinExistence type="predicted"/>
<evidence type="ECO:0000313" key="2">
    <source>
        <dbReference type="EMBL" id="ESS70442.1"/>
    </source>
</evidence>
<organism evidence="2 3">
    <name type="scientific">Methyloglobulus morosus KoM1</name>
    <dbReference type="NCBI Taxonomy" id="1116472"/>
    <lineage>
        <taxon>Bacteria</taxon>
        <taxon>Pseudomonadati</taxon>
        <taxon>Pseudomonadota</taxon>
        <taxon>Gammaproteobacteria</taxon>
        <taxon>Methylococcales</taxon>
        <taxon>Methylococcaceae</taxon>
        <taxon>Methyloglobulus</taxon>
    </lineage>
</organism>
<dbReference type="eggNOG" id="ENOG5031K65">
    <property type="taxonomic scope" value="Bacteria"/>
</dbReference>
<dbReference type="RefSeq" id="WP_023495846.1">
    <property type="nucleotide sequence ID" value="NZ_AYLO01000114.1"/>
</dbReference>
<comment type="caution">
    <text evidence="2">The sequence shown here is derived from an EMBL/GenBank/DDBJ whole genome shotgun (WGS) entry which is preliminary data.</text>
</comment>
<keyword evidence="1" id="KW-1133">Transmembrane helix</keyword>
<feature type="transmembrane region" description="Helical" evidence="1">
    <location>
        <begin position="157"/>
        <end position="177"/>
    </location>
</feature>
<evidence type="ECO:0000313" key="3">
    <source>
        <dbReference type="Proteomes" id="UP000017842"/>
    </source>
</evidence>
<keyword evidence="1" id="KW-0812">Transmembrane</keyword>
<sequence length="196" mass="21565">MQDKRTEIVKLQGVVRTIPSHQQLVKTNRLLMGAVLFLMMLVLIVGIVFIPSSNIVERADKINVAHIVAQGMNPVVSTEVNNLKGQLIGLLSGSIESKLKALETSIKSGTVDNSLGTIADLKNDIKTLRTYSEPPNKPEAVVSNEQLAEEVTHLKHLIYASLTSCGLMFVAVAGVWVKYRSRLPYKDIKTGYLGRR</sequence>
<accession>V5BW25</accession>
<reference evidence="2 3" key="1">
    <citation type="journal article" date="2013" name="Genome Announc.">
        <title>Draft Genome Sequence of the Methanotrophic Gammaproteobacterium Methyloglobulus morosus DSM 22980 Strain KoM1.</title>
        <authorList>
            <person name="Poehlein A."/>
            <person name="Deutzmann J.S."/>
            <person name="Daniel R."/>
            <person name="Simeonova D.D."/>
        </authorList>
    </citation>
    <scope>NUCLEOTIDE SEQUENCE [LARGE SCALE GENOMIC DNA]</scope>
    <source>
        <strain evidence="2 3">KoM1</strain>
    </source>
</reference>
<dbReference type="AlphaFoldDB" id="V5BW25"/>
<keyword evidence="3" id="KW-1185">Reference proteome</keyword>
<name>V5BW25_9GAMM</name>
<keyword evidence="1" id="KW-0472">Membrane</keyword>